<dbReference type="Proteomes" id="UP001519887">
    <property type="component" value="Unassembled WGS sequence"/>
</dbReference>
<reference evidence="3 4" key="1">
    <citation type="submission" date="2021-07" db="EMBL/GenBank/DDBJ databases">
        <title>Paenibacillus radiodurans sp. nov., isolated from the southeastern edge of Tengger Desert.</title>
        <authorList>
            <person name="Zhang G."/>
        </authorList>
    </citation>
    <scope>NUCLEOTIDE SEQUENCE [LARGE SCALE GENOMIC DNA]</scope>
    <source>
        <strain evidence="3 4">CCM 7311</strain>
    </source>
</reference>
<gene>
    <name evidence="3" type="ORF">K0U00_45345</name>
</gene>
<dbReference type="SUPFAM" id="SSF50129">
    <property type="entry name" value="GroES-like"/>
    <property type="match status" value="1"/>
</dbReference>
<proteinExistence type="predicted"/>
<evidence type="ECO:0000259" key="2">
    <source>
        <dbReference type="Pfam" id="PF08240"/>
    </source>
</evidence>
<dbReference type="Pfam" id="PF08240">
    <property type="entry name" value="ADH_N"/>
    <property type="match status" value="1"/>
</dbReference>
<name>A0ABS7CKG7_9BACL</name>
<organism evidence="3 4">
    <name type="scientific">Paenibacillus sepulcri</name>
    <dbReference type="NCBI Taxonomy" id="359917"/>
    <lineage>
        <taxon>Bacteria</taxon>
        <taxon>Bacillati</taxon>
        <taxon>Bacillota</taxon>
        <taxon>Bacilli</taxon>
        <taxon>Bacillales</taxon>
        <taxon>Paenibacillaceae</taxon>
        <taxon>Paenibacillus</taxon>
    </lineage>
</organism>
<dbReference type="EMBL" id="JAHZIK010002842">
    <property type="protein sequence ID" value="MBW7461307.1"/>
    <property type="molecule type" value="Genomic_DNA"/>
</dbReference>
<protein>
    <submittedName>
        <fullName evidence="3">Alcohol dehydrogenase catalytic domain-containing protein</fullName>
    </submittedName>
</protein>
<accession>A0ABS7CKG7</accession>
<evidence type="ECO:0000313" key="4">
    <source>
        <dbReference type="Proteomes" id="UP001519887"/>
    </source>
</evidence>
<dbReference type="PANTHER" id="PTHR43401:SF2">
    <property type="entry name" value="L-THREONINE 3-DEHYDROGENASE"/>
    <property type="match status" value="1"/>
</dbReference>
<keyword evidence="4" id="KW-1185">Reference proteome</keyword>
<dbReference type="Gene3D" id="3.90.180.10">
    <property type="entry name" value="Medium-chain alcohol dehydrogenases, catalytic domain"/>
    <property type="match status" value="1"/>
</dbReference>
<feature type="non-terminal residue" evidence="3">
    <location>
        <position position="59"/>
    </location>
</feature>
<evidence type="ECO:0000313" key="3">
    <source>
        <dbReference type="EMBL" id="MBW7461307.1"/>
    </source>
</evidence>
<dbReference type="InterPro" id="IPR011032">
    <property type="entry name" value="GroES-like_sf"/>
</dbReference>
<keyword evidence="1" id="KW-0560">Oxidoreductase</keyword>
<comment type="caution">
    <text evidence="3">The sequence shown here is derived from an EMBL/GenBank/DDBJ whole genome shotgun (WGS) entry which is preliminary data.</text>
</comment>
<feature type="domain" description="Alcohol dehydrogenase-like N-terminal" evidence="2">
    <location>
        <begin position="24"/>
        <end position="59"/>
    </location>
</feature>
<sequence length="59" mass="6487">MKALIYEGPKQMTVREAAVPEPREDEVLIRVARAGICGSELSGYLGHNSLRKPPLIMGH</sequence>
<evidence type="ECO:0000256" key="1">
    <source>
        <dbReference type="ARBA" id="ARBA00023002"/>
    </source>
</evidence>
<dbReference type="InterPro" id="IPR013154">
    <property type="entry name" value="ADH-like_N"/>
</dbReference>
<dbReference type="InterPro" id="IPR050129">
    <property type="entry name" value="Zn_alcohol_dh"/>
</dbReference>
<dbReference type="PANTHER" id="PTHR43401">
    <property type="entry name" value="L-THREONINE 3-DEHYDROGENASE"/>
    <property type="match status" value="1"/>
</dbReference>